<dbReference type="PANTHER" id="PTHR32552">
    <property type="entry name" value="FERRICHROME IRON RECEPTOR-RELATED"/>
    <property type="match status" value="1"/>
</dbReference>
<dbReference type="Pfam" id="PF07715">
    <property type="entry name" value="Plug"/>
    <property type="match status" value="1"/>
</dbReference>
<evidence type="ECO:0000259" key="17">
    <source>
        <dbReference type="Pfam" id="PF07715"/>
    </source>
</evidence>
<evidence type="ECO:0000256" key="4">
    <source>
        <dbReference type="ARBA" id="ARBA00022452"/>
    </source>
</evidence>
<evidence type="ECO:0000259" key="16">
    <source>
        <dbReference type="Pfam" id="PF00593"/>
    </source>
</evidence>
<evidence type="ECO:0000256" key="2">
    <source>
        <dbReference type="ARBA" id="ARBA00009810"/>
    </source>
</evidence>
<dbReference type="InterPro" id="IPR000531">
    <property type="entry name" value="Beta-barrel_TonB"/>
</dbReference>
<dbReference type="Pfam" id="PF00593">
    <property type="entry name" value="TonB_dep_Rec_b-barrel"/>
    <property type="match status" value="1"/>
</dbReference>
<dbReference type="InterPro" id="IPR010105">
    <property type="entry name" value="TonB_sidphr_rcpt"/>
</dbReference>
<accession>A0A545T0L3</accession>
<keyword evidence="3 14" id="KW-0813">Transport</keyword>
<keyword evidence="10 15" id="KW-0798">TonB box</keyword>
<evidence type="ECO:0000256" key="1">
    <source>
        <dbReference type="ARBA" id="ARBA00004571"/>
    </source>
</evidence>
<evidence type="ECO:0000256" key="9">
    <source>
        <dbReference type="ARBA" id="ARBA00023065"/>
    </source>
</evidence>
<dbReference type="InterPro" id="IPR012910">
    <property type="entry name" value="Plug_dom"/>
</dbReference>
<dbReference type="InterPro" id="IPR037066">
    <property type="entry name" value="Plug_dom_sf"/>
</dbReference>
<dbReference type="Proteomes" id="UP000319732">
    <property type="component" value="Unassembled WGS sequence"/>
</dbReference>
<evidence type="ECO:0000256" key="12">
    <source>
        <dbReference type="ARBA" id="ARBA00023170"/>
    </source>
</evidence>
<dbReference type="AlphaFoldDB" id="A0A545T0L3"/>
<proteinExistence type="inferred from homology"/>
<evidence type="ECO:0000313" key="19">
    <source>
        <dbReference type="Proteomes" id="UP000319732"/>
    </source>
</evidence>
<dbReference type="Gene3D" id="2.40.170.20">
    <property type="entry name" value="TonB-dependent receptor, beta-barrel domain"/>
    <property type="match status" value="1"/>
</dbReference>
<comment type="similarity">
    <text evidence="2 14 15">Belongs to the TonB-dependent receptor family.</text>
</comment>
<keyword evidence="7" id="KW-0732">Signal</keyword>
<dbReference type="GO" id="GO:0015344">
    <property type="term" value="F:siderophore uptake transmembrane transporter activity"/>
    <property type="evidence" value="ECO:0007669"/>
    <property type="project" value="TreeGrafter"/>
</dbReference>
<dbReference type="GO" id="GO:0038023">
    <property type="term" value="F:signaling receptor activity"/>
    <property type="evidence" value="ECO:0007669"/>
    <property type="project" value="InterPro"/>
</dbReference>
<keyword evidence="12 18" id="KW-0675">Receptor</keyword>
<evidence type="ECO:0000256" key="8">
    <source>
        <dbReference type="ARBA" id="ARBA00023004"/>
    </source>
</evidence>
<evidence type="ECO:0000256" key="3">
    <source>
        <dbReference type="ARBA" id="ARBA00022448"/>
    </source>
</evidence>
<dbReference type="NCBIfam" id="TIGR01783">
    <property type="entry name" value="TonB-siderophor"/>
    <property type="match status" value="1"/>
</dbReference>
<reference evidence="18 19" key="1">
    <citation type="submission" date="2019-06" db="EMBL/GenBank/DDBJ databases">
        <title>Whole genome sequence for Cellvibrionaceae sp. R142.</title>
        <authorList>
            <person name="Wang G."/>
        </authorList>
    </citation>
    <scope>NUCLEOTIDE SEQUENCE [LARGE SCALE GENOMIC DNA]</scope>
    <source>
        <strain evidence="18 19">R142</strain>
    </source>
</reference>
<evidence type="ECO:0000256" key="15">
    <source>
        <dbReference type="RuleBase" id="RU003357"/>
    </source>
</evidence>
<keyword evidence="5" id="KW-0410">Iron transport</keyword>
<dbReference type="PANTHER" id="PTHR32552:SF68">
    <property type="entry name" value="FERRICHROME OUTER MEMBRANE TRANSPORTER_PHAGE RECEPTOR"/>
    <property type="match status" value="1"/>
</dbReference>
<evidence type="ECO:0000256" key="11">
    <source>
        <dbReference type="ARBA" id="ARBA00023136"/>
    </source>
</evidence>
<dbReference type="PROSITE" id="PS52016">
    <property type="entry name" value="TONB_DEPENDENT_REC_3"/>
    <property type="match status" value="1"/>
</dbReference>
<sequence length="728" mass="78399">MLAYAPFHGEATPMGHLQSITFITSVLSTGVLPPALTAAEKDASSWRIENMTVIGDRSTIYAAEHATVAKTDVPLIDLSQSIQILTEDLIREQQGLTLSEMLYNVSGVVPNNPAETVLANPLMRGFEAEIFVDGLLGYGDTAVIDPSSLVGVERIEVAKGPTSVLYGGGTGAPVGGLINVVTKTPKPEARYEIGLAAGSDAHGAVQLDINQPLTETMGLRIAAERQQSDDFIDNGNIERVAVYPSFAAQLSNKTDLILRSFYTKIEQLEYTGLPGAVAGLPGVDAFQFPGATDAPPTEIENQSVHLTLNHTFNDTWAGNVHIRYFDNHFDEWATWLLPLVLRPPAGAPPGTPATVGEYTAGGLLVDTEEITVDASVTAKLAWGVAEHNFLIGMTLDETEYEGSFTARNVVGTLDYAAGENTLRFDPALACCIFTGNNEYATAALYIQDHITLAERVHIMLSARYSHYEIVEDQGFGPSADETLREVDPRVGVSYSLSDKLSLFAGFATGSRLPLFFGANSRPPQLEGSEAYELGIKFNTGAGGLSGTLAAYQITRDNVPTSDPDNRGFSIQGGELESRGVEVDMIWEPDPSFSLLANLAYTDAEVTKSIESFGAQFEVGNSLARVPETSGRIAARYRFVDGVLQGFGVGAGVTYAGEAPLTDANRLESDSYSVVDLQAEYQLGSQVSLALKIVNLLDEDYFTPYQYFNDEFVRPGQPRAAYLSVRAEF</sequence>
<evidence type="ECO:0000313" key="18">
    <source>
        <dbReference type="EMBL" id="TQV70746.1"/>
    </source>
</evidence>
<dbReference type="InterPro" id="IPR039426">
    <property type="entry name" value="TonB-dep_rcpt-like"/>
</dbReference>
<comment type="caution">
    <text evidence="18">The sequence shown here is derived from an EMBL/GenBank/DDBJ whole genome shotgun (WGS) entry which is preliminary data.</text>
</comment>
<feature type="domain" description="TonB-dependent receptor-like beta-barrel" evidence="16">
    <location>
        <begin position="250"/>
        <end position="695"/>
    </location>
</feature>
<comment type="subcellular location">
    <subcellularLocation>
        <location evidence="1 14">Cell outer membrane</location>
        <topology evidence="1 14">Multi-pass membrane protein</topology>
    </subcellularLocation>
</comment>
<protein>
    <submittedName>
        <fullName evidence="18">TonB-dependent siderophore receptor</fullName>
    </submittedName>
</protein>
<organism evidence="18 19">
    <name type="scientific">Exilibacterium tricleocarpae</name>
    <dbReference type="NCBI Taxonomy" id="2591008"/>
    <lineage>
        <taxon>Bacteria</taxon>
        <taxon>Pseudomonadati</taxon>
        <taxon>Pseudomonadota</taxon>
        <taxon>Gammaproteobacteria</taxon>
        <taxon>Cellvibrionales</taxon>
        <taxon>Cellvibrionaceae</taxon>
        <taxon>Exilibacterium</taxon>
    </lineage>
</organism>
<evidence type="ECO:0000256" key="6">
    <source>
        <dbReference type="ARBA" id="ARBA00022692"/>
    </source>
</evidence>
<keyword evidence="13 14" id="KW-0998">Cell outer membrane</keyword>
<keyword evidence="6 14" id="KW-0812">Transmembrane</keyword>
<dbReference type="GO" id="GO:0015891">
    <property type="term" value="P:siderophore transport"/>
    <property type="evidence" value="ECO:0007669"/>
    <property type="project" value="InterPro"/>
</dbReference>
<dbReference type="CDD" id="cd01347">
    <property type="entry name" value="ligand_gated_channel"/>
    <property type="match status" value="1"/>
</dbReference>
<evidence type="ECO:0000256" key="14">
    <source>
        <dbReference type="PROSITE-ProRule" id="PRU01360"/>
    </source>
</evidence>
<name>A0A545T0L3_9GAMM</name>
<evidence type="ECO:0000256" key="7">
    <source>
        <dbReference type="ARBA" id="ARBA00022729"/>
    </source>
</evidence>
<keyword evidence="8" id="KW-0408">Iron</keyword>
<dbReference type="GO" id="GO:0009279">
    <property type="term" value="C:cell outer membrane"/>
    <property type="evidence" value="ECO:0007669"/>
    <property type="project" value="UniProtKB-SubCell"/>
</dbReference>
<evidence type="ECO:0000256" key="10">
    <source>
        <dbReference type="ARBA" id="ARBA00023077"/>
    </source>
</evidence>
<keyword evidence="4 14" id="KW-1134">Transmembrane beta strand</keyword>
<evidence type="ECO:0000256" key="13">
    <source>
        <dbReference type="ARBA" id="ARBA00023237"/>
    </source>
</evidence>
<gene>
    <name evidence="18" type="ORF">FKG94_20670</name>
</gene>
<keyword evidence="9" id="KW-0406">Ion transport</keyword>
<keyword evidence="19" id="KW-1185">Reference proteome</keyword>
<dbReference type="OrthoDB" id="127311at2"/>
<dbReference type="SUPFAM" id="SSF56935">
    <property type="entry name" value="Porins"/>
    <property type="match status" value="1"/>
</dbReference>
<dbReference type="EMBL" id="VHSG01000023">
    <property type="protein sequence ID" value="TQV70746.1"/>
    <property type="molecule type" value="Genomic_DNA"/>
</dbReference>
<dbReference type="Gene3D" id="2.170.130.10">
    <property type="entry name" value="TonB-dependent receptor, plug domain"/>
    <property type="match status" value="1"/>
</dbReference>
<keyword evidence="11 14" id="KW-0472">Membrane</keyword>
<dbReference type="InterPro" id="IPR036942">
    <property type="entry name" value="Beta-barrel_TonB_sf"/>
</dbReference>
<evidence type="ECO:0000256" key="5">
    <source>
        <dbReference type="ARBA" id="ARBA00022496"/>
    </source>
</evidence>
<feature type="domain" description="TonB-dependent receptor plug" evidence="17">
    <location>
        <begin position="75"/>
        <end position="171"/>
    </location>
</feature>